<sequence>MNQSWEREARFFLRHPESPSAEEWEYLSLYVVTMVSKPNQSDGEGRGKIKGNAWSLVLMLNQPFLPSLSTSRSALLTMCREKREERFPDIHSSDRLGGNLKERDQAGCSVEAERLRERNEGEEGVCGCVWVSVSEEDLSTCPSPHSSTFQGSHRQSVVRGPGTDLGSACQQQISLIEIAKDPYSHAHGTESHGKNAIMA</sequence>
<gene>
    <name evidence="1" type="ORF">KUDE01_003975</name>
</gene>
<dbReference type="EMBL" id="JASDAP010000006">
    <property type="protein sequence ID" value="KAK1901003.1"/>
    <property type="molecule type" value="Genomic_DNA"/>
</dbReference>
<dbReference type="AlphaFoldDB" id="A0AAD9CFX7"/>
<organism evidence="1 2">
    <name type="scientific">Dissostichus eleginoides</name>
    <name type="common">Patagonian toothfish</name>
    <name type="synonym">Dissostichus amissus</name>
    <dbReference type="NCBI Taxonomy" id="100907"/>
    <lineage>
        <taxon>Eukaryota</taxon>
        <taxon>Metazoa</taxon>
        <taxon>Chordata</taxon>
        <taxon>Craniata</taxon>
        <taxon>Vertebrata</taxon>
        <taxon>Euteleostomi</taxon>
        <taxon>Actinopterygii</taxon>
        <taxon>Neopterygii</taxon>
        <taxon>Teleostei</taxon>
        <taxon>Neoteleostei</taxon>
        <taxon>Acanthomorphata</taxon>
        <taxon>Eupercaria</taxon>
        <taxon>Perciformes</taxon>
        <taxon>Notothenioidei</taxon>
        <taxon>Nototheniidae</taxon>
        <taxon>Dissostichus</taxon>
    </lineage>
</organism>
<name>A0AAD9CFX7_DISEL</name>
<dbReference type="GO" id="GO:0016787">
    <property type="term" value="F:hydrolase activity"/>
    <property type="evidence" value="ECO:0007669"/>
    <property type="project" value="UniProtKB-KW"/>
</dbReference>
<reference evidence="1" key="1">
    <citation type="submission" date="2023-04" db="EMBL/GenBank/DDBJ databases">
        <title>Chromosome-level genome of Chaenocephalus aceratus.</title>
        <authorList>
            <person name="Park H."/>
        </authorList>
    </citation>
    <scope>NUCLEOTIDE SEQUENCE</scope>
    <source>
        <strain evidence="1">DE</strain>
        <tissue evidence="1">Muscle</tissue>
    </source>
</reference>
<proteinExistence type="predicted"/>
<evidence type="ECO:0000313" key="2">
    <source>
        <dbReference type="Proteomes" id="UP001228049"/>
    </source>
</evidence>
<comment type="caution">
    <text evidence="1">The sequence shown here is derived from an EMBL/GenBank/DDBJ whole genome shotgun (WGS) entry which is preliminary data.</text>
</comment>
<keyword evidence="2" id="KW-1185">Reference proteome</keyword>
<protein>
    <submittedName>
        <fullName evidence="1">IAA-amino acid hydrolase ILR1-like 4</fullName>
    </submittedName>
</protein>
<evidence type="ECO:0000313" key="1">
    <source>
        <dbReference type="EMBL" id="KAK1901003.1"/>
    </source>
</evidence>
<accession>A0AAD9CFX7</accession>
<dbReference type="Proteomes" id="UP001228049">
    <property type="component" value="Unassembled WGS sequence"/>
</dbReference>
<keyword evidence="1" id="KW-0378">Hydrolase</keyword>